<organism evidence="2 3">
    <name type="scientific">Desulfobotulus pelophilus</name>
    <dbReference type="NCBI Taxonomy" id="2823377"/>
    <lineage>
        <taxon>Bacteria</taxon>
        <taxon>Pseudomonadati</taxon>
        <taxon>Thermodesulfobacteriota</taxon>
        <taxon>Desulfobacteria</taxon>
        <taxon>Desulfobacterales</taxon>
        <taxon>Desulfobacteraceae</taxon>
        <taxon>Desulfobotulus</taxon>
    </lineage>
</organism>
<dbReference type="EMBL" id="JAPFPW010000021">
    <property type="protein sequence ID" value="MCW7755083.1"/>
    <property type="molecule type" value="Genomic_DNA"/>
</dbReference>
<protein>
    <submittedName>
        <fullName evidence="2">Uncharacterized protein</fullName>
    </submittedName>
</protein>
<reference evidence="2 3" key="1">
    <citation type="submission" date="2022-11" db="EMBL/GenBank/DDBJ databases">
        <title>Desulfobotulus tamanensis H1 sp. nov. - anaerobic, alkaliphilic, sulphate reducing bacterium isolated from terrestrial mud volcano.</title>
        <authorList>
            <person name="Frolova A."/>
            <person name="Merkel A.Y."/>
            <person name="Slobodkin A.I."/>
        </authorList>
    </citation>
    <scope>NUCLEOTIDE SEQUENCE [LARGE SCALE GENOMIC DNA]</scope>
    <source>
        <strain evidence="2 3">H1</strain>
    </source>
</reference>
<proteinExistence type="predicted"/>
<feature type="compositionally biased region" description="Polar residues" evidence="1">
    <location>
        <begin position="1"/>
        <end position="12"/>
    </location>
</feature>
<dbReference type="RefSeq" id="WP_265426000.1">
    <property type="nucleotide sequence ID" value="NZ_JAPFPW010000021.1"/>
</dbReference>
<dbReference type="Proteomes" id="UP001209681">
    <property type="component" value="Unassembled WGS sequence"/>
</dbReference>
<feature type="compositionally biased region" description="Polar residues" evidence="1">
    <location>
        <begin position="27"/>
        <end position="43"/>
    </location>
</feature>
<sequence length="218" mass="24158">MISGIQAYQRNENPLMERSEDRRIQGVKSSETASRTTETNSAANRYDRVSLSPEVEAARLRESLGLPIQGKITKAMLETRYEESLDAVNSQLRQARYDAGIPDEAEVTVRLTGKGEIRVNSGVKGSWELEKDLQEDAGFKEALASLSMHSRLNGLISSESHKSTNLSLFSDTGEERSLSSIVQEYNALRQNPDPLQAILIQARGQNSDFAFKHPGETS</sequence>
<feature type="compositionally biased region" description="Basic and acidic residues" evidence="1">
    <location>
        <begin position="15"/>
        <end position="24"/>
    </location>
</feature>
<feature type="region of interest" description="Disordered" evidence="1">
    <location>
        <begin position="1"/>
        <end position="46"/>
    </location>
</feature>
<evidence type="ECO:0000313" key="3">
    <source>
        <dbReference type="Proteomes" id="UP001209681"/>
    </source>
</evidence>
<name>A0ABT3NC86_9BACT</name>
<comment type="caution">
    <text evidence="2">The sequence shown here is derived from an EMBL/GenBank/DDBJ whole genome shotgun (WGS) entry which is preliminary data.</text>
</comment>
<gene>
    <name evidence="2" type="ORF">OOT00_13925</name>
</gene>
<accession>A0ABT3NC86</accession>
<evidence type="ECO:0000313" key="2">
    <source>
        <dbReference type="EMBL" id="MCW7755083.1"/>
    </source>
</evidence>
<evidence type="ECO:0000256" key="1">
    <source>
        <dbReference type="SAM" id="MobiDB-lite"/>
    </source>
</evidence>
<keyword evidence="3" id="KW-1185">Reference proteome</keyword>